<proteinExistence type="inferred from homology"/>
<dbReference type="GO" id="GO:0044281">
    <property type="term" value="P:small molecule metabolic process"/>
    <property type="evidence" value="ECO:0007669"/>
    <property type="project" value="UniProtKB-ARBA"/>
</dbReference>
<evidence type="ECO:0000313" key="4">
    <source>
        <dbReference type="EMBL" id="GAY19981.1"/>
    </source>
</evidence>
<evidence type="ECO:0000256" key="1">
    <source>
        <dbReference type="ARBA" id="ARBA00010211"/>
    </source>
</evidence>
<dbReference type="Pfam" id="PF01557">
    <property type="entry name" value="FAA_hydrolase"/>
    <property type="match status" value="1"/>
</dbReference>
<dbReference type="GO" id="GO:0016787">
    <property type="term" value="F:hydrolase activity"/>
    <property type="evidence" value="ECO:0007669"/>
    <property type="project" value="UniProtKB-KW"/>
</dbReference>
<dbReference type="InterPro" id="IPR036663">
    <property type="entry name" value="Fumarylacetoacetase_C_sf"/>
</dbReference>
<reference evidence="4 5" key="2">
    <citation type="journal article" date="2013" name="Environ. Sci. Technol.">
        <title>The 4-tert-butylphenol-utilizing bacterium Sphingobium fuliginis OMI can degrade bisphenols via phenolic ring hydroxylation and meta-cleavage pathway.</title>
        <authorList>
            <person name="Ogata Y."/>
            <person name="Goda S."/>
            <person name="Toyama T."/>
            <person name="Sei K."/>
            <person name="Ike M."/>
        </authorList>
    </citation>
    <scope>NUCLEOTIDE SEQUENCE [LARGE SCALE GENOMIC DNA]</scope>
    <source>
        <strain evidence="4 5">OMI</strain>
    </source>
</reference>
<organism evidence="4 5">
    <name type="scientific">Sphingobium fuliginis (strain ATCC 27551)</name>
    <dbReference type="NCBI Taxonomy" id="336203"/>
    <lineage>
        <taxon>Bacteria</taxon>
        <taxon>Pseudomonadati</taxon>
        <taxon>Pseudomonadota</taxon>
        <taxon>Alphaproteobacteria</taxon>
        <taxon>Sphingomonadales</taxon>
        <taxon>Sphingomonadaceae</taxon>
        <taxon>Sphingobium</taxon>
    </lineage>
</organism>
<dbReference type="Proteomes" id="UP000221538">
    <property type="component" value="Unassembled WGS sequence"/>
</dbReference>
<dbReference type="GO" id="GO:0046872">
    <property type="term" value="F:metal ion binding"/>
    <property type="evidence" value="ECO:0007669"/>
    <property type="project" value="UniProtKB-KW"/>
</dbReference>
<comment type="similarity">
    <text evidence="1">Belongs to the FAH family.</text>
</comment>
<dbReference type="AlphaFoldDB" id="A0A292ZAS6"/>
<comment type="caution">
    <text evidence="4">The sequence shown here is derived from an EMBL/GenBank/DDBJ whole genome shotgun (WGS) entry which is preliminary data.</text>
</comment>
<dbReference type="Gene3D" id="3.90.850.10">
    <property type="entry name" value="Fumarylacetoacetase-like, C-terminal domain"/>
    <property type="match status" value="1"/>
</dbReference>
<reference evidence="4 5" key="1">
    <citation type="journal article" date="2013" name="Biodegradation">
        <title>Occurrence of 4-tert-butylphenol (4-t-BP) biodegradation in an aquatic sample caused by the presence of Spirodela polyrrhiza and isolation of a 4-t-BP-utilizing bacterium.</title>
        <authorList>
            <person name="Ogata Y."/>
            <person name="Toyama T."/>
            <person name="Yu N."/>
            <person name="Wang X."/>
            <person name="Sei K."/>
            <person name="Ike M."/>
        </authorList>
    </citation>
    <scope>NUCLEOTIDE SEQUENCE [LARGE SCALE GENOMIC DNA]</scope>
    <source>
        <strain evidence="4 5">OMI</strain>
    </source>
</reference>
<gene>
    <name evidence="4" type="ORF">SFOMI_0503</name>
</gene>
<protein>
    <submittedName>
        <fullName evidence="4">Fumarylacetoacetate hydrolase family protein</fullName>
    </submittedName>
</protein>
<evidence type="ECO:0000313" key="5">
    <source>
        <dbReference type="Proteomes" id="UP000221538"/>
    </source>
</evidence>
<name>A0A292ZAS6_SPHSA</name>
<dbReference type="InterPro" id="IPR011234">
    <property type="entry name" value="Fumarylacetoacetase-like_C"/>
</dbReference>
<dbReference type="PANTHER" id="PTHR42796">
    <property type="entry name" value="FUMARYLACETOACETATE HYDROLASE DOMAIN-CONTAINING PROTEIN 2A-RELATED"/>
    <property type="match status" value="1"/>
</dbReference>
<evidence type="ECO:0000256" key="2">
    <source>
        <dbReference type="ARBA" id="ARBA00022723"/>
    </source>
</evidence>
<dbReference type="PANTHER" id="PTHR42796:SF4">
    <property type="entry name" value="FUMARYLACETOACETATE HYDROLASE DOMAIN-CONTAINING PROTEIN 2A"/>
    <property type="match status" value="1"/>
</dbReference>
<sequence length="283" mass="30993">MTAGEIAQSEILEAAAKADGIDEGVIEWLPPLPRPSKILAVAANNRIVQRMAVRPSSNPSFFLKPPSSLTGHKRPIIMRKDYGVTHPEPEMAIIIGKGGSRISEEDARSHIFGYSILDDITSPSLKERDSMELVLSEKAIGGYKDLMGWRNVTAGVNERSIYLTYHTISKGADTFGPMGPWIVTAEEISNPNNLAIRCYDADELIFEDSTANLIFPVEKIVSHASHYMKLEPGDVISCGSAMKPPPNGRVKSVTDWNLQKTKGPIAIEIDQIGRLVSTVEIIE</sequence>
<dbReference type="SUPFAM" id="SSF56529">
    <property type="entry name" value="FAH"/>
    <property type="match status" value="1"/>
</dbReference>
<accession>A0A292ZAS6</accession>
<dbReference type="InterPro" id="IPR051121">
    <property type="entry name" value="FAH"/>
</dbReference>
<keyword evidence="4" id="KW-0378">Hydrolase</keyword>
<evidence type="ECO:0000259" key="3">
    <source>
        <dbReference type="Pfam" id="PF01557"/>
    </source>
</evidence>
<keyword evidence="2" id="KW-0479">Metal-binding</keyword>
<feature type="domain" description="Fumarylacetoacetase-like C-terminal" evidence="3">
    <location>
        <begin position="50"/>
        <end position="279"/>
    </location>
</feature>
<dbReference type="EMBL" id="BEWI01000030">
    <property type="protein sequence ID" value="GAY19981.1"/>
    <property type="molecule type" value="Genomic_DNA"/>
</dbReference>